<dbReference type="InterPro" id="IPR022385">
    <property type="entry name" value="Rhs_assc_core"/>
</dbReference>
<dbReference type="STRING" id="1357279.N018_09720"/>
<dbReference type="Gene3D" id="2.180.10.10">
    <property type="entry name" value="RHS repeat-associated core"/>
    <property type="match status" value="3"/>
</dbReference>
<keyword evidence="3" id="KW-0472">Membrane</keyword>
<evidence type="ECO:0000313" key="6">
    <source>
        <dbReference type="Proteomes" id="UP000019089"/>
    </source>
</evidence>
<gene>
    <name evidence="5" type="ORF">N018_09720</name>
</gene>
<evidence type="ECO:0000256" key="2">
    <source>
        <dbReference type="SAM" id="MobiDB-lite"/>
    </source>
</evidence>
<protein>
    <submittedName>
        <fullName evidence="5">Sugar-binding protein</fullName>
    </submittedName>
</protein>
<organism evidence="5 6">
    <name type="scientific">Pseudomonas syringae CC1557</name>
    <dbReference type="NCBI Taxonomy" id="1357279"/>
    <lineage>
        <taxon>Bacteria</taxon>
        <taxon>Pseudomonadati</taxon>
        <taxon>Pseudomonadota</taxon>
        <taxon>Gammaproteobacteria</taxon>
        <taxon>Pseudomonadales</taxon>
        <taxon>Pseudomonadaceae</taxon>
        <taxon>Pseudomonas</taxon>
        <taxon>Pseudomonas syringae</taxon>
    </lineage>
</organism>
<dbReference type="PANTHER" id="PTHR32305">
    <property type="match status" value="1"/>
</dbReference>
<evidence type="ECO:0000313" key="5">
    <source>
        <dbReference type="EMBL" id="AHG40507.1"/>
    </source>
</evidence>
<dbReference type="RefSeq" id="WP_025389422.1">
    <property type="nucleotide sequence ID" value="NZ_CP007014.1"/>
</dbReference>
<feature type="compositionally biased region" description="Low complexity" evidence="2">
    <location>
        <begin position="1460"/>
        <end position="1470"/>
    </location>
</feature>
<feature type="transmembrane region" description="Helical" evidence="3">
    <location>
        <begin position="1360"/>
        <end position="1387"/>
    </location>
</feature>
<feature type="domain" description="Teneurin-like YD-shell" evidence="4">
    <location>
        <begin position="1047"/>
        <end position="1328"/>
    </location>
</feature>
<evidence type="ECO:0000259" key="4">
    <source>
        <dbReference type="Pfam" id="PF25023"/>
    </source>
</evidence>
<evidence type="ECO:0000256" key="1">
    <source>
        <dbReference type="ARBA" id="ARBA00022737"/>
    </source>
</evidence>
<sequence>MLTPTVHSNAFNFLSFVQAGVDPRTGQYTCSISLPELKANHLCGPIVPLSLGFSPMNSRDTGFGKGWGLQLSHFDPATSILSLSTGETFRIDGTKGAPTVPERKIDSFHFSFEADDQYRVVHKSGLVEILGKILGSDAAWVTQMYSAEGHRVDLSYTLYGGEALLQQISDDYGTLLSVKRNGPLSTDIHLHPDKGPDGTPLASFNLILDGGKLVSIALPTANKASWRFVYDQPLEYLYITELRTPLGGHELISYDPQGHQFPENLHPSLPRVERHEQRPGFSQPAVERRFSYSNENFLGFAASGLIWDDKGLDNLYRADPAYTYSSTETLWVQGQALRSTTRTFNNFHLLTAETVTQNDNVLTTQTTYHSTPGQSFIDQPAQCQLPDSVLKIWYHPSASSQTHEETTRTTFDTFGNLLTQENPDGTVETSRYYPAAGGDGCPPDPHGFVRNLQDKTITPAANALGEAPVLRSAYRYALQTGVGAGSTPDWLAIDDETLLHVLAGSETELQRTAFTYIDEPADRYLHGRKLQETQTLNGQSSITDYAYQRTKGTRAGESVQHTMISLSTDFDKVRKSYTLEHSLLNGQPLLNRDDNDVEIAYRYDVLGRVTEETVSPGTEFEAARQYDYLLCARDGQQAEQTVTNVKSIKTRTLMDGNNRVIEEFRQGADESQPEVYRKTYSASYDARGLLVSDTVSDWLLRDAVLRELPLTSTYQYDDWGEQCSVTGPDGIERHKVEDPVKRTTTEWQAEMGKTVTLTNLFRKPDSIERLDPSDERISLESINYDGLGRTFSQVDALGNLREFSYDAFGRLTGNRLPDGAQIERAYASHSRDDLPVSISVDRLLLGEQRFDGLGRMTASTVGGRLTRFEFIDGRLQPHKVHTPSEEVIDYLYQPQLVEKPIQRKLLNSTADYTYDPLNARLMSSKEQDQKLERDYFANGQLKQERRLQGGKTYTVVYQYSLDGRLLSYTDVVGATQTWRYDSSGRLESTRVGTLTSTFTYNAQGRVESIGSVDSAQDQNLHITLEYDTAGREVLRSFAMPDGTEQKLAQAYDAADHLQQRTLREGNTLLRDETFEYDPRGRLERYTATGALAPKDPLGKKIQSQTFKFDALDNLTEVKTFFAEGSNTAQYEYSGNDPAQLSAITNSHADYPQRLELAYDANGNLTMDEAGRAIEYDALGRLLSVSATDETPAVDYGYDALDSLTNSRSTDGSEQRFYRDGQLANQLRGEEQRSFIRAGDQLLAEQRGGNSAGTQLLSTDARRTVLAEVSPQSINDLSYSAYGHRSSVVAAASRSGFNGELRELATGWYLLGQGYRAYNPVLMRFHSPDSLSPFGNGGLNAYAYCVGDPVNYLDPDGHIPWWVGLVAGVAATVVTAGIAAPLTAVLGISVATASAVASTASVMSSVATVISVGSAVGSALTKGGLSEGLGWASLVTGIAAGVAGGVAFGVKAGAGLATSSARTSGVSSRSTPTQGSSRPGNLRVGEDLDTDQFRAVHGYFNGRLAQRTPTGGRFAISEQGAGAGENKLTRSIKLELEENHARGLGYRTPVRKQIHDMGRRTHQVTKIEEIQMLEIRSDTSTA</sequence>
<dbReference type="Proteomes" id="UP000019089">
    <property type="component" value="Chromosome"/>
</dbReference>
<keyword evidence="1" id="KW-0677">Repeat</keyword>
<feature type="transmembrane region" description="Helical" evidence="3">
    <location>
        <begin position="1394"/>
        <end position="1415"/>
    </location>
</feature>
<dbReference type="eggNOG" id="COG3209">
    <property type="taxonomic scope" value="Bacteria"/>
</dbReference>
<proteinExistence type="predicted"/>
<dbReference type="PANTHER" id="PTHR32305:SF15">
    <property type="entry name" value="PROTEIN RHSA-RELATED"/>
    <property type="match status" value="1"/>
</dbReference>
<dbReference type="InterPro" id="IPR050708">
    <property type="entry name" value="T6SS_VgrG/RHS"/>
</dbReference>
<dbReference type="KEGG" id="psyr:N018_09720"/>
<dbReference type="NCBIfam" id="TIGR03696">
    <property type="entry name" value="Rhs_assc_core"/>
    <property type="match status" value="1"/>
</dbReference>
<dbReference type="HOGENOM" id="CLU_002146_1_0_6"/>
<keyword evidence="3" id="KW-0812">Transmembrane</keyword>
<keyword evidence="3" id="KW-1133">Transmembrane helix</keyword>
<feature type="transmembrane region" description="Helical" evidence="3">
    <location>
        <begin position="1427"/>
        <end position="1449"/>
    </location>
</feature>
<dbReference type="EMBL" id="CP007014">
    <property type="protein sequence ID" value="AHG40507.1"/>
    <property type="molecule type" value="Genomic_DNA"/>
</dbReference>
<dbReference type="Pfam" id="PF25023">
    <property type="entry name" value="TEN_YD-shell"/>
    <property type="match status" value="1"/>
</dbReference>
<reference evidence="5 6" key="1">
    <citation type="submission" date="2013-12" db="EMBL/GenBank/DDBJ databases">
        <title>Interactions Between Genome Architecture and Virulence Genes in Pseudomonas syringae, strain CC1557 as a model.</title>
        <authorList>
            <person name="Baltrus D."/>
            <person name="Hockett K."/>
            <person name="Karlsrud E."/>
            <person name="Dougherty K."/>
            <person name="Nishimura M."/>
        </authorList>
    </citation>
    <scope>NUCLEOTIDE SEQUENCE [LARGE SCALE GENOMIC DNA]</scope>
    <source>
        <strain evidence="5 6">CC1557</strain>
    </source>
</reference>
<name>W0MQ11_PSESX</name>
<feature type="region of interest" description="Disordered" evidence="2">
    <location>
        <begin position="1460"/>
        <end position="1486"/>
    </location>
</feature>
<dbReference type="InterPro" id="IPR056823">
    <property type="entry name" value="TEN-like_YD-shell"/>
</dbReference>
<dbReference type="InterPro" id="IPR006530">
    <property type="entry name" value="YD"/>
</dbReference>
<dbReference type="NCBIfam" id="TIGR01643">
    <property type="entry name" value="YD_repeat_2x"/>
    <property type="match status" value="2"/>
</dbReference>
<dbReference type="InterPro" id="IPR031325">
    <property type="entry name" value="RHS_repeat"/>
</dbReference>
<dbReference type="Pfam" id="PF05593">
    <property type="entry name" value="RHS_repeat"/>
    <property type="match status" value="1"/>
</dbReference>
<accession>W0MQ11</accession>
<evidence type="ECO:0000256" key="3">
    <source>
        <dbReference type="SAM" id="Phobius"/>
    </source>
</evidence>